<dbReference type="AlphaFoldDB" id="E0S1X2"/>
<feature type="transmembrane region" description="Helical" evidence="13">
    <location>
        <begin position="214"/>
        <end position="236"/>
    </location>
</feature>
<gene>
    <name evidence="14" type="ordered locus">bpr_I1056</name>
</gene>
<evidence type="ECO:0000256" key="3">
    <source>
        <dbReference type="ARBA" id="ARBA00010199"/>
    </source>
</evidence>
<accession>E0S1X2</accession>
<dbReference type="NCBIfam" id="TIGR00797">
    <property type="entry name" value="matE"/>
    <property type="match status" value="1"/>
</dbReference>
<evidence type="ECO:0000256" key="8">
    <source>
        <dbReference type="ARBA" id="ARBA00022692"/>
    </source>
</evidence>
<evidence type="ECO:0000313" key="15">
    <source>
        <dbReference type="Proteomes" id="UP000001299"/>
    </source>
</evidence>
<comment type="similarity">
    <text evidence="3">Belongs to the multi antimicrobial extrusion (MATE) (TC 2.A.66.1) family.</text>
</comment>
<feature type="transmembrane region" description="Helical" evidence="13">
    <location>
        <begin position="181"/>
        <end position="202"/>
    </location>
</feature>
<evidence type="ECO:0000256" key="7">
    <source>
        <dbReference type="ARBA" id="ARBA00022475"/>
    </source>
</evidence>
<feature type="transmembrane region" description="Helical" evidence="13">
    <location>
        <begin position="61"/>
        <end position="79"/>
    </location>
</feature>
<feature type="transmembrane region" description="Helical" evidence="13">
    <location>
        <begin position="369"/>
        <end position="388"/>
    </location>
</feature>
<keyword evidence="7" id="KW-1003">Cell membrane</keyword>
<feature type="transmembrane region" description="Helical" evidence="13">
    <location>
        <begin position="460"/>
        <end position="482"/>
    </location>
</feature>
<feature type="transmembrane region" description="Helical" evidence="13">
    <location>
        <begin position="409"/>
        <end position="427"/>
    </location>
</feature>
<keyword evidence="10" id="KW-0406">Ion transport</keyword>
<comment type="subcellular location">
    <subcellularLocation>
        <location evidence="2">Cell membrane</location>
        <topology evidence="2">Multi-pass membrane protein</topology>
    </subcellularLocation>
</comment>
<dbReference type="PANTHER" id="PTHR43298:SF2">
    <property type="entry name" value="FMN_FAD EXPORTER YEEO-RELATED"/>
    <property type="match status" value="1"/>
</dbReference>
<evidence type="ECO:0000256" key="4">
    <source>
        <dbReference type="ARBA" id="ARBA00020268"/>
    </source>
</evidence>
<dbReference type="EMBL" id="CP001810">
    <property type="protein sequence ID" value="ADL33797.1"/>
    <property type="molecule type" value="Genomic_DNA"/>
</dbReference>
<feature type="transmembrane region" description="Helical" evidence="13">
    <location>
        <begin position="242"/>
        <end position="263"/>
    </location>
</feature>
<dbReference type="KEGG" id="bpb:bpr_I1056"/>
<proteinExistence type="inferred from homology"/>
<evidence type="ECO:0000256" key="11">
    <source>
        <dbReference type="ARBA" id="ARBA00023136"/>
    </source>
</evidence>
<evidence type="ECO:0000313" key="14">
    <source>
        <dbReference type="EMBL" id="ADL33797.1"/>
    </source>
</evidence>
<evidence type="ECO:0000256" key="12">
    <source>
        <dbReference type="ARBA" id="ARBA00031636"/>
    </source>
</evidence>
<keyword evidence="15" id="KW-1185">Reference proteome</keyword>
<dbReference type="CDD" id="cd13138">
    <property type="entry name" value="MATE_yoeA_like"/>
    <property type="match status" value="1"/>
</dbReference>
<keyword evidence="9 13" id="KW-1133">Transmembrane helix</keyword>
<evidence type="ECO:0000256" key="2">
    <source>
        <dbReference type="ARBA" id="ARBA00004651"/>
    </source>
</evidence>
<protein>
    <recommendedName>
        <fullName evidence="4">Probable multidrug resistance protein NorM</fullName>
    </recommendedName>
    <alternativeName>
        <fullName evidence="12">Multidrug-efflux transporter</fullName>
    </alternativeName>
</protein>
<evidence type="ECO:0000256" key="13">
    <source>
        <dbReference type="SAM" id="Phobius"/>
    </source>
</evidence>
<sequence>MLPLIHSCVTINSERIENNLNTIKVYCIIKNSVYGMTGVKMANPMADKYAKDMTQGDPTRLILAFMLPMMMGNIFQQFYNIVDTIIAGRFIDAKALAAVGSTGHVTNLFFALGNGLATGIGIVVSQFFGAGNMKGVKKVITNALVIVTATSVFVGLIGFVFSRPVLTYVMKTPEDILENAVAYMSITCIGFFGTALYNTISYIMRGIGDSKTPLYFLIISSFLNVAMDLVFVIAFGMGVSGLAIATITAQILSAVCSITYAFFKNPVFKIDKSDWKMDPHIIIKCYKIGGSMALQSGLVALSFVILQRVINSFDSVVVAAFTTTSKIESLVNMQFKALQDSLSTFTGQNIGAKQGKRVRKGFQNGMKMMILYAVVMIIVMGLFGDVLVKIFIDSSETDIIAYGSKAMRILSYFYLPLGMIYVCRGTLNGAGDAKFPAISGASEMIGRIIFPALLCSLPFIGAWGLWISTGITWTIVGVTAFIRFNMKDWRGGLDI</sequence>
<dbReference type="PIRSF" id="PIRSF006603">
    <property type="entry name" value="DinF"/>
    <property type="match status" value="1"/>
</dbReference>
<dbReference type="Pfam" id="PF01554">
    <property type="entry name" value="MatE"/>
    <property type="match status" value="2"/>
</dbReference>
<feature type="transmembrane region" description="Helical" evidence="13">
    <location>
        <begin position="284"/>
        <end position="306"/>
    </location>
</feature>
<feature type="transmembrane region" description="Helical" evidence="13">
    <location>
        <begin position="108"/>
        <end position="128"/>
    </location>
</feature>
<dbReference type="InterPro" id="IPR002528">
    <property type="entry name" value="MATE_fam"/>
</dbReference>
<organism evidence="14 15">
    <name type="scientific">Butyrivibrio proteoclasticus (strain ATCC 51982 / DSM 14932 / B316)</name>
    <name type="common">Clostridium proteoclasticum</name>
    <dbReference type="NCBI Taxonomy" id="515622"/>
    <lineage>
        <taxon>Bacteria</taxon>
        <taxon>Bacillati</taxon>
        <taxon>Bacillota</taxon>
        <taxon>Clostridia</taxon>
        <taxon>Lachnospirales</taxon>
        <taxon>Lachnospiraceae</taxon>
        <taxon>Butyrivibrio</taxon>
    </lineage>
</organism>
<dbReference type="GO" id="GO:0042910">
    <property type="term" value="F:xenobiotic transmembrane transporter activity"/>
    <property type="evidence" value="ECO:0007669"/>
    <property type="project" value="InterPro"/>
</dbReference>
<dbReference type="GO" id="GO:0006811">
    <property type="term" value="P:monoatomic ion transport"/>
    <property type="evidence" value="ECO:0007669"/>
    <property type="project" value="UniProtKB-KW"/>
</dbReference>
<comment type="function">
    <text evidence="1">Multidrug efflux pump.</text>
</comment>
<evidence type="ECO:0000256" key="1">
    <source>
        <dbReference type="ARBA" id="ARBA00003408"/>
    </source>
</evidence>
<dbReference type="eggNOG" id="COG0534">
    <property type="taxonomic scope" value="Bacteria"/>
</dbReference>
<dbReference type="InterPro" id="IPR048279">
    <property type="entry name" value="MdtK-like"/>
</dbReference>
<keyword evidence="11 13" id="KW-0472">Membrane</keyword>
<evidence type="ECO:0000256" key="10">
    <source>
        <dbReference type="ARBA" id="ARBA00023065"/>
    </source>
</evidence>
<evidence type="ECO:0000256" key="6">
    <source>
        <dbReference type="ARBA" id="ARBA00022449"/>
    </source>
</evidence>
<keyword evidence="8 13" id="KW-0812">Transmembrane</keyword>
<reference evidence="14 15" key="1">
    <citation type="journal article" date="2010" name="PLoS ONE">
        <title>The glycobiome of the rumen bacterium Butyrivibrio proteoclasticus B316(T) highlights adaptation to a polysaccharide-rich environment.</title>
        <authorList>
            <person name="Kelly W.J."/>
            <person name="Leahy S.C."/>
            <person name="Altermann E."/>
            <person name="Yeoman C.J."/>
            <person name="Dunne J.C."/>
            <person name="Kong Z."/>
            <person name="Pacheco D.M."/>
            <person name="Li D."/>
            <person name="Noel S.J."/>
            <person name="Moon C.D."/>
            <person name="Cookson A.L."/>
            <person name="Attwood G.T."/>
        </authorList>
    </citation>
    <scope>NUCLEOTIDE SEQUENCE [LARGE SCALE GENOMIC DNA]</scope>
    <source>
        <strain evidence="15">ATCC 51982 / DSM 14932 / B316</strain>
    </source>
</reference>
<dbReference type="InterPro" id="IPR050222">
    <property type="entry name" value="MATE_MdtK"/>
</dbReference>
<dbReference type="HOGENOM" id="CLU_012893_5_0_9"/>
<dbReference type="PANTHER" id="PTHR43298">
    <property type="entry name" value="MULTIDRUG RESISTANCE PROTEIN NORM-RELATED"/>
    <property type="match status" value="1"/>
</dbReference>
<dbReference type="Proteomes" id="UP000001299">
    <property type="component" value="Chromosome 1"/>
</dbReference>
<name>E0S1X2_BUTPB</name>
<dbReference type="GO" id="GO:0005886">
    <property type="term" value="C:plasma membrane"/>
    <property type="evidence" value="ECO:0007669"/>
    <property type="project" value="UniProtKB-SubCell"/>
</dbReference>
<evidence type="ECO:0000256" key="9">
    <source>
        <dbReference type="ARBA" id="ARBA00022989"/>
    </source>
</evidence>
<dbReference type="STRING" id="515622.bpr_I1056"/>
<keyword evidence="6" id="KW-0050">Antiport</keyword>
<keyword evidence="5" id="KW-0813">Transport</keyword>
<dbReference type="GO" id="GO:0015297">
    <property type="term" value="F:antiporter activity"/>
    <property type="evidence" value="ECO:0007669"/>
    <property type="project" value="UniProtKB-KW"/>
</dbReference>
<feature type="transmembrane region" description="Helical" evidence="13">
    <location>
        <begin position="140"/>
        <end position="161"/>
    </location>
</feature>
<evidence type="ECO:0000256" key="5">
    <source>
        <dbReference type="ARBA" id="ARBA00022448"/>
    </source>
</evidence>